<keyword evidence="2" id="KW-0413">Isomerase</keyword>
<gene>
    <name evidence="2" type="ORF">CLW00_105287</name>
</gene>
<dbReference type="AlphaFoldDB" id="A0A2T0WN97"/>
<name>A0A2T0WN97_9BACT</name>
<protein>
    <submittedName>
        <fullName evidence="2">Sugar phosphate isomerase/epimerase</fullName>
    </submittedName>
</protein>
<dbReference type="SUPFAM" id="SSF51658">
    <property type="entry name" value="Xylose isomerase-like"/>
    <property type="match status" value="1"/>
</dbReference>
<dbReference type="PANTHER" id="PTHR12110:SF21">
    <property type="entry name" value="XYLOSE ISOMERASE-LIKE TIM BARREL DOMAIN-CONTAINING PROTEIN"/>
    <property type="match status" value="1"/>
</dbReference>
<proteinExistence type="predicted"/>
<evidence type="ECO:0000259" key="1">
    <source>
        <dbReference type="Pfam" id="PF01261"/>
    </source>
</evidence>
<dbReference type="InterPro" id="IPR050312">
    <property type="entry name" value="IolE/XylAMocC-like"/>
</dbReference>
<comment type="caution">
    <text evidence="2">The sequence shown here is derived from an EMBL/GenBank/DDBJ whole genome shotgun (WGS) entry which is preliminary data.</text>
</comment>
<dbReference type="Gene3D" id="3.20.20.150">
    <property type="entry name" value="Divalent-metal-dependent TIM barrel enzymes"/>
    <property type="match status" value="1"/>
</dbReference>
<dbReference type="Pfam" id="PF01261">
    <property type="entry name" value="AP_endonuc_2"/>
    <property type="match status" value="1"/>
</dbReference>
<dbReference type="EMBL" id="PVTR01000005">
    <property type="protein sequence ID" value="PRY88165.1"/>
    <property type="molecule type" value="Genomic_DNA"/>
</dbReference>
<sequence>MNRRHFTKISTAAILGTSTIPFNVFASNENPTLKLGGPLFEKYSSPEEWIAILKKLNYKAAYCPVDTNAAIETIKAYEAAARSADIIIAEVGAWSNPISPDQSTAKAALEKCVNSLQLAEEIGAQCCVNIAGSNNRENWAGPHPDNFSDETFELIVETTRKIIDEVKPKRTFYTLEAMPWIFPEDPDSYLRLIKAIDRKAFGVHLDPVNMMVSPAVFYKNADLIRECFSKLGTHIKSCHAKDLVLKERTFMPQFDEVIPGRGMIDYSAFMTEIKKIPHVPVMMEHLDNAEEYLEGASYIRKVANSVGLQS</sequence>
<dbReference type="RefSeq" id="WP_106133646.1">
    <property type="nucleotide sequence ID" value="NZ_PVTR01000005.1"/>
</dbReference>
<dbReference type="Proteomes" id="UP000238157">
    <property type="component" value="Unassembled WGS sequence"/>
</dbReference>
<organism evidence="2 3">
    <name type="scientific">Mongoliibacter ruber</name>
    <dbReference type="NCBI Taxonomy" id="1750599"/>
    <lineage>
        <taxon>Bacteria</taxon>
        <taxon>Pseudomonadati</taxon>
        <taxon>Bacteroidota</taxon>
        <taxon>Cytophagia</taxon>
        <taxon>Cytophagales</taxon>
        <taxon>Cyclobacteriaceae</taxon>
        <taxon>Mongoliibacter</taxon>
    </lineage>
</organism>
<dbReference type="InterPro" id="IPR036237">
    <property type="entry name" value="Xyl_isomerase-like_sf"/>
</dbReference>
<dbReference type="PANTHER" id="PTHR12110">
    <property type="entry name" value="HYDROXYPYRUVATE ISOMERASE"/>
    <property type="match status" value="1"/>
</dbReference>
<keyword evidence="3" id="KW-1185">Reference proteome</keyword>
<dbReference type="InterPro" id="IPR013022">
    <property type="entry name" value="Xyl_isomerase-like_TIM-brl"/>
</dbReference>
<dbReference type="OrthoDB" id="128241at2"/>
<dbReference type="GO" id="GO:0016853">
    <property type="term" value="F:isomerase activity"/>
    <property type="evidence" value="ECO:0007669"/>
    <property type="project" value="UniProtKB-KW"/>
</dbReference>
<evidence type="ECO:0000313" key="3">
    <source>
        <dbReference type="Proteomes" id="UP000238157"/>
    </source>
</evidence>
<accession>A0A2T0WN97</accession>
<feature type="domain" description="Xylose isomerase-like TIM barrel" evidence="1">
    <location>
        <begin position="72"/>
        <end position="301"/>
    </location>
</feature>
<evidence type="ECO:0000313" key="2">
    <source>
        <dbReference type="EMBL" id="PRY88165.1"/>
    </source>
</evidence>
<reference evidence="2 3" key="1">
    <citation type="submission" date="2018-03" db="EMBL/GenBank/DDBJ databases">
        <title>Genomic Encyclopedia of Archaeal and Bacterial Type Strains, Phase II (KMG-II): from individual species to whole genera.</title>
        <authorList>
            <person name="Goeker M."/>
        </authorList>
    </citation>
    <scope>NUCLEOTIDE SEQUENCE [LARGE SCALE GENOMIC DNA]</scope>
    <source>
        <strain evidence="2 3">DSM 27929</strain>
    </source>
</reference>